<protein>
    <submittedName>
        <fullName evidence="1">Uncharacterized protein</fullName>
    </submittedName>
</protein>
<reference evidence="1" key="2">
    <citation type="submission" date="2023-06" db="EMBL/GenBank/DDBJ databases">
        <authorList>
            <person name="Swenson N.G."/>
            <person name="Wegrzyn J.L."/>
            <person name="Mcevoy S.L."/>
        </authorList>
    </citation>
    <scope>NUCLEOTIDE SEQUENCE</scope>
    <source>
        <strain evidence="1">NS2018</strain>
        <tissue evidence="1">Leaf</tissue>
    </source>
</reference>
<name>A0AA39SXK1_ACESA</name>
<proteinExistence type="predicted"/>
<sequence length="91" mass="10635">MKDDNKDGLVNLSEKTYNYMKFQVDQQSCRHALAAIRYVNKPFPDFYGDCYKTTSWLEGYCENIFPVGNPNEWTIPEDVRSKVVHPPVFHS</sequence>
<dbReference type="AlphaFoldDB" id="A0AA39SXK1"/>
<reference evidence="1" key="1">
    <citation type="journal article" date="2022" name="Plant J.">
        <title>Strategies of tolerance reflected in two North American maple genomes.</title>
        <authorList>
            <person name="McEvoy S.L."/>
            <person name="Sezen U.U."/>
            <person name="Trouern-Trend A."/>
            <person name="McMahon S.M."/>
            <person name="Schaberg P.G."/>
            <person name="Yang J."/>
            <person name="Wegrzyn J.L."/>
            <person name="Swenson N.G."/>
        </authorList>
    </citation>
    <scope>NUCLEOTIDE SEQUENCE</scope>
    <source>
        <strain evidence="1">NS2018</strain>
    </source>
</reference>
<accession>A0AA39SXK1</accession>
<keyword evidence="2" id="KW-1185">Reference proteome</keyword>
<evidence type="ECO:0000313" key="1">
    <source>
        <dbReference type="EMBL" id="KAK0601477.1"/>
    </source>
</evidence>
<dbReference type="EMBL" id="JAUESC010000003">
    <property type="protein sequence ID" value="KAK0601477.1"/>
    <property type="molecule type" value="Genomic_DNA"/>
</dbReference>
<dbReference type="Proteomes" id="UP001168877">
    <property type="component" value="Unassembled WGS sequence"/>
</dbReference>
<evidence type="ECO:0000313" key="2">
    <source>
        <dbReference type="Proteomes" id="UP001168877"/>
    </source>
</evidence>
<gene>
    <name evidence="1" type="ORF">LWI29_024641</name>
</gene>
<comment type="caution">
    <text evidence="1">The sequence shown here is derived from an EMBL/GenBank/DDBJ whole genome shotgun (WGS) entry which is preliminary data.</text>
</comment>
<organism evidence="1 2">
    <name type="scientific">Acer saccharum</name>
    <name type="common">Sugar maple</name>
    <dbReference type="NCBI Taxonomy" id="4024"/>
    <lineage>
        <taxon>Eukaryota</taxon>
        <taxon>Viridiplantae</taxon>
        <taxon>Streptophyta</taxon>
        <taxon>Embryophyta</taxon>
        <taxon>Tracheophyta</taxon>
        <taxon>Spermatophyta</taxon>
        <taxon>Magnoliopsida</taxon>
        <taxon>eudicotyledons</taxon>
        <taxon>Gunneridae</taxon>
        <taxon>Pentapetalae</taxon>
        <taxon>rosids</taxon>
        <taxon>malvids</taxon>
        <taxon>Sapindales</taxon>
        <taxon>Sapindaceae</taxon>
        <taxon>Hippocastanoideae</taxon>
        <taxon>Acereae</taxon>
        <taxon>Acer</taxon>
    </lineage>
</organism>